<evidence type="ECO:0000256" key="1">
    <source>
        <dbReference type="SAM" id="MobiDB-lite"/>
    </source>
</evidence>
<name>A0ABN8MFB9_9CNID</name>
<dbReference type="CDD" id="cd00882">
    <property type="entry name" value="Ras_like_GTPase"/>
    <property type="match status" value="1"/>
</dbReference>
<gene>
    <name evidence="2" type="ORF">PEVE_00033403</name>
</gene>
<feature type="region of interest" description="Disordered" evidence="1">
    <location>
        <begin position="321"/>
        <end position="363"/>
    </location>
</feature>
<reference evidence="2 3" key="1">
    <citation type="submission" date="2022-05" db="EMBL/GenBank/DDBJ databases">
        <authorList>
            <consortium name="Genoscope - CEA"/>
            <person name="William W."/>
        </authorList>
    </citation>
    <scope>NUCLEOTIDE SEQUENCE [LARGE SCALE GENOMIC DNA]</scope>
</reference>
<protein>
    <recommendedName>
        <fullName evidence="4">G domain-containing protein</fullName>
    </recommendedName>
</protein>
<organism evidence="2 3">
    <name type="scientific">Porites evermanni</name>
    <dbReference type="NCBI Taxonomy" id="104178"/>
    <lineage>
        <taxon>Eukaryota</taxon>
        <taxon>Metazoa</taxon>
        <taxon>Cnidaria</taxon>
        <taxon>Anthozoa</taxon>
        <taxon>Hexacorallia</taxon>
        <taxon>Scleractinia</taxon>
        <taxon>Fungiina</taxon>
        <taxon>Poritidae</taxon>
        <taxon>Porites</taxon>
    </lineage>
</organism>
<dbReference type="InterPro" id="IPR027417">
    <property type="entry name" value="P-loop_NTPase"/>
</dbReference>
<evidence type="ECO:0000313" key="3">
    <source>
        <dbReference type="Proteomes" id="UP001159427"/>
    </source>
</evidence>
<proteinExistence type="predicted"/>
<sequence length="714" mass="82023">MQSFLSRRFQINAGPTSVADPDLEIREGGSLVIQTLGQGGDGLPPQKNFFALLDVAGQSGMSCKCDKTFSNLCPLVMFTSPDALPLSRRGLVRAKACRHKQGISTRKTDKVVLCACAYGYVVALTSENWVDISTSISTRPWTNHFDPDLVRTYEKQYGGHSVRHLVYHWVETRRTNQLNQTKKRLVNFLPNEANIVEPLERFNNVADTVSTQTQAKYLFCFLSITASVQMFLRFLQNEYQWGSNSVKAVLNELSKADVTSVSLLAMCWSDVQAHFPFGMRRMGVNDMIKIQSADRERRERERERERERKIVERLEQERRQRAHEERQRIEEERRKEEERKRAEYERQRNLEKAQEEERRRKEEEKRMRLEKELCLRRHEMFNYKFGNKTWLGSFWGFGIDDVTQLRIGLFGATGSGKSCFINTCERTVRQTEKGSAPDSSTGQEGTITLQDYLPELFFRLVDTRGFFNYSANEIVEFQNILHAKIQPGDNVIRLPEDGASAASVNHHPCPPFANRLHGIIIVVMANDPRLTGGILEKYVTPVREILFKTIITPITVVTHHDKLKSQEECENALPQASAATGSSSDHTFFVRNYTKDNSKRNPETECMIFDILHCALLTAEKAVKVMKQREMEEDEKALNSVEESVEVFLRNLGKEHMENHWSASSSKEVLNKLTKDDVTNVRLLAMCWSDVQAHFSLGMKKTVEKELKSRNMID</sequence>
<dbReference type="SUPFAM" id="SSF52540">
    <property type="entry name" value="P-loop containing nucleoside triphosphate hydrolases"/>
    <property type="match status" value="2"/>
</dbReference>
<evidence type="ECO:0000313" key="2">
    <source>
        <dbReference type="EMBL" id="CAH3028199.1"/>
    </source>
</evidence>
<accession>A0ABN8MFB9</accession>
<keyword evidence="3" id="KW-1185">Reference proteome</keyword>
<dbReference type="Gene3D" id="3.40.50.300">
    <property type="entry name" value="P-loop containing nucleotide triphosphate hydrolases"/>
    <property type="match status" value="1"/>
</dbReference>
<dbReference type="PANTHER" id="PTHR14241">
    <property type="entry name" value="INTERFERON-INDUCED PROTEIN 44"/>
    <property type="match status" value="1"/>
</dbReference>
<dbReference type="EMBL" id="CALNXI010000497">
    <property type="protein sequence ID" value="CAH3028199.1"/>
    <property type="molecule type" value="Genomic_DNA"/>
</dbReference>
<comment type="caution">
    <text evidence="2">The sequence shown here is derived from an EMBL/GenBank/DDBJ whole genome shotgun (WGS) entry which is preliminary data.</text>
</comment>
<evidence type="ECO:0008006" key="4">
    <source>
        <dbReference type="Google" id="ProtNLM"/>
    </source>
</evidence>
<dbReference type="PANTHER" id="PTHR14241:SF31">
    <property type="entry name" value="RIBOSOMAL PROTEIN S23 MITOCHONDRIAL CONSERVED DOMAIN-CONTAINING PROTEIN"/>
    <property type="match status" value="1"/>
</dbReference>
<dbReference type="Proteomes" id="UP001159427">
    <property type="component" value="Unassembled WGS sequence"/>
</dbReference>